<name>A0ABY5PHH4_9ACTN</name>
<gene>
    <name evidence="1" type="ORF">LRS13_00900</name>
</gene>
<organism evidence="1 2">
    <name type="scientific">Svornostia abyssi</name>
    <dbReference type="NCBI Taxonomy" id="2898438"/>
    <lineage>
        <taxon>Bacteria</taxon>
        <taxon>Bacillati</taxon>
        <taxon>Actinomycetota</taxon>
        <taxon>Thermoleophilia</taxon>
        <taxon>Solirubrobacterales</taxon>
        <taxon>Baekduiaceae</taxon>
        <taxon>Svornostia</taxon>
    </lineage>
</organism>
<reference evidence="2" key="1">
    <citation type="submission" date="2021-11" db="EMBL/GenBank/DDBJ databases">
        <title>Cultivation dependent microbiological survey of springs from the worlds oldest radium mine currently devoted to the extraction of radon-saturated water.</title>
        <authorList>
            <person name="Kapinusova G."/>
            <person name="Smrhova T."/>
            <person name="Strejcek M."/>
            <person name="Suman J."/>
            <person name="Jani K."/>
            <person name="Pajer P."/>
            <person name="Uhlik O."/>
        </authorList>
    </citation>
    <scope>NUCLEOTIDE SEQUENCE [LARGE SCALE GENOMIC DNA]</scope>
    <source>
        <strain evidence="2">J379</strain>
    </source>
</reference>
<accession>A0ABY5PHH4</accession>
<protein>
    <submittedName>
        <fullName evidence="1">Uncharacterized protein</fullName>
    </submittedName>
</protein>
<proteinExistence type="predicted"/>
<sequence length="148" mass="15777">MFVVDLDAGDRICEVAPLADGTQDPVLAITAGGYGTRTELVLESPGRMLLARGLEQGTEGRVVFELAAESEDLPSSLCFRNRGLEKVALAGERAAGSDVGKGEGIAARASRSMPSIQILPRGFARLRMPFELSVRRVVLPQGQQPVGW</sequence>
<dbReference type="EMBL" id="CP088295">
    <property type="protein sequence ID" value="UUY04118.1"/>
    <property type="molecule type" value="Genomic_DNA"/>
</dbReference>
<dbReference type="RefSeq" id="WP_353864611.1">
    <property type="nucleotide sequence ID" value="NZ_CP088295.1"/>
</dbReference>
<keyword evidence="2" id="KW-1185">Reference proteome</keyword>
<dbReference type="Proteomes" id="UP001058860">
    <property type="component" value="Chromosome"/>
</dbReference>
<evidence type="ECO:0000313" key="1">
    <source>
        <dbReference type="EMBL" id="UUY04118.1"/>
    </source>
</evidence>
<evidence type="ECO:0000313" key="2">
    <source>
        <dbReference type="Proteomes" id="UP001058860"/>
    </source>
</evidence>